<evidence type="ECO:0000313" key="2">
    <source>
        <dbReference type="Proteomes" id="UP001296230"/>
    </source>
</evidence>
<reference evidence="1" key="1">
    <citation type="submission" date="2023-10" db="EMBL/GenBank/DDBJ databases">
        <authorList>
            <person name="Robby Concha-Eloko"/>
            <person name="Pilar Barberan- Martinez"/>
            <person name="Rafael Sanjuan"/>
            <person name="Pilar Domingo-Calap"/>
        </authorList>
    </citation>
    <scope>NUCLEOTIDE SEQUENCE</scope>
</reference>
<organism evidence="1 2">
    <name type="scientific">Klebsiella phage vB_Kpn_K10PH82C1</name>
    <dbReference type="NCBI Taxonomy" id="3071631"/>
    <lineage>
        <taxon>Viruses</taxon>
        <taxon>Duplodnaviria</taxon>
        <taxon>Heunggongvirae</taxon>
        <taxon>Uroviricota</taxon>
        <taxon>Caudoviricetes</taxon>
        <taxon>Autographivirales</taxon>
        <taxon>Autotranscriptaviridae</taxon>
        <taxon>Studiervirinae</taxon>
        <taxon>Benllochvirus</taxon>
        <taxon>Benllochvirus K10PH82C1</taxon>
    </lineage>
</organism>
<keyword evidence="2" id="KW-1185">Reference proteome</keyword>
<dbReference type="Proteomes" id="UP001296230">
    <property type="component" value="Chromosome"/>
</dbReference>
<name>A0AAD2JU13_9CAUD</name>
<proteinExistence type="predicted"/>
<sequence length="137" mass="15468">MTMRTVAQIQQDISKLQAELEDVKVHEHKRNSAVSILENLGWTHTRKGGWKKPEPKRDWKEFDKDTMSHVKVGDWVRVDTGLTGFIGLVRAVQGNVAHVSKVLHATPREAKASTTASWLATKHLTVISQTDVWTSFI</sequence>
<gene>
    <name evidence="1" type="ORF">K10PH82C1_LOCUS29</name>
</gene>
<protein>
    <submittedName>
        <fullName evidence="1">Uncharacterized protein</fullName>
    </submittedName>
</protein>
<dbReference type="EMBL" id="OY757061">
    <property type="protein sequence ID" value="CAK1344564.1"/>
    <property type="molecule type" value="Genomic_DNA"/>
</dbReference>
<accession>A0AAD2JU13</accession>
<evidence type="ECO:0000313" key="1">
    <source>
        <dbReference type="EMBL" id="CAK1344564.1"/>
    </source>
</evidence>